<proteinExistence type="predicted"/>
<feature type="transmembrane region" description="Helical" evidence="1">
    <location>
        <begin position="274"/>
        <end position="292"/>
    </location>
</feature>
<keyword evidence="2" id="KW-0732">Signal</keyword>
<feature type="transmembrane region" description="Helical" evidence="1">
    <location>
        <begin position="233"/>
        <end position="254"/>
    </location>
</feature>
<organism evidence="3 4">
    <name type="scientific">Bacillus solimangrovi</name>
    <dbReference type="NCBI Taxonomy" id="1305675"/>
    <lineage>
        <taxon>Bacteria</taxon>
        <taxon>Bacillati</taxon>
        <taxon>Bacillota</taxon>
        <taxon>Bacilli</taxon>
        <taxon>Bacillales</taxon>
        <taxon>Bacillaceae</taxon>
        <taxon>Bacillus</taxon>
    </lineage>
</organism>
<name>A0A1E5LFM1_9BACI</name>
<dbReference type="AlphaFoldDB" id="A0A1E5LFM1"/>
<dbReference type="Proteomes" id="UP000095209">
    <property type="component" value="Unassembled WGS sequence"/>
</dbReference>
<dbReference type="EMBL" id="MJEH01000022">
    <property type="protein sequence ID" value="OEH92874.1"/>
    <property type="molecule type" value="Genomic_DNA"/>
</dbReference>
<feature type="transmembrane region" description="Helical" evidence="1">
    <location>
        <begin position="132"/>
        <end position="149"/>
    </location>
</feature>
<evidence type="ECO:0000256" key="2">
    <source>
        <dbReference type="SAM" id="SignalP"/>
    </source>
</evidence>
<keyword evidence="1" id="KW-0812">Transmembrane</keyword>
<reference evidence="3 4" key="1">
    <citation type="submission" date="2016-08" db="EMBL/GenBank/DDBJ databases">
        <title>Genome of Bacillus solimangrovi GH2-4.</title>
        <authorList>
            <person name="Lim S."/>
            <person name="Kim B.-C."/>
        </authorList>
    </citation>
    <scope>NUCLEOTIDE SEQUENCE [LARGE SCALE GENOMIC DNA]</scope>
    <source>
        <strain evidence="3 4">GH2-4</strain>
    </source>
</reference>
<evidence type="ECO:0000313" key="4">
    <source>
        <dbReference type="Proteomes" id="UP000095209"/>
    </source>
</evidence>
<protein>
    <submittedName>
        <fullName evidence="3">Uncharacterized protein</fullName>
    </submittedName>
</protein>
<evidence type="ECO:0000256" key="1">
    <source>
        <dbReference type="SAM" id="Phobius"/>
    </source>
</evidence>
<feature type="transmembrane region" description="Helical" evidence="1">
    <location>
        <begin position="209"/>
        <end position="227"/>
    </location>
</feature>
<feature type="chain" id="PRO_5009180954" evidence="2">
    <location>
        <begin position="26"/>
        <end position="388"/>
    </location>
</feature>
<dbReference type="InterPro" id="IPR043747">
    <property type="entry name" value="DUF5692"/>
</dbReference>
<keyword evidence="4" id="KW-1185">Reference proteome</keyword>
<gene>
    <name evidence="3" type="ORF">BFG57_02280</name>
</gene>
<keyword evidence="1" id="KW-0472">Membrane</keyword>
<feature type="transmembrane region" description="Helical" evidence="1">
    <location>
        <begin position="352"/>
        <end position="371"/>
    </location>
</feature>
<evidence type="ECO:0000313" key="3">
    <source>
        <dbReference type="EMBL" id="OEH92874.1"/>
    </source>
</evidence>
<feature type="transmembrane region" description="Helical" evidence="1">
    <location>
        <begin position="321"/>
        <end position="340"/>
    </location>
</feature>
<comment type="caution">
    <text evidence="3">The sequence shown here is derived from an EMBL/GenBank/DDBJ whole genome shotgun (WGS) entry which is preliminary data.</text>
</comment>
<accession>A0A1E5LFM1</accession>
<dbReference type="Pfam" id="PF18948">
    <property type="entry name" value="DUF5692"/>
    <property type="match status" value="1"/>
</dbReference>
<sequence length="388" mass="44355">MKRIVVFVILLVLSVNLTYSTVASANELTTDFKLGKWQMIVDGKSGEGAFFYRFDFKDENRVTVIKQYGGNNLEEEKTWTINGNILTINSESNASITEFDKIPLVVNEDGDLLYKNGFYESVAKEHNSPLSIFHWVMILIVLMGLNELFRKSKWASIIFYFILPIALLPLWTSYGVTYWFKWVKVYSVVGASAWFILMRYTKLGGLTSAKLIAALFLALNIAEAVTQDFTMGYLPNILNGIAGVLSIATLFYGFKDMYIDNSKESDMLWTKMPLLWIIAYDIWNWVFVYLNFPGSASAQFMVLLSCTLPAMFIKKGTWLQARAFTLAAWFMYYFTFPRFTESVELLVPRNDTLMLSVAVISLIANAAYAYIYMKRIIVTKKQGKMAFV</sequence>
<keyword evidence="1" id="KW-1133">Transmembrane helix</keyword>
<feature type="transmembrane region" description="Helical" evidence="1">
    <location>
        <begin position="154"/>
        <end position="172"/>
    </location>
</feature>
<feature type="signal peptide" evidence="2">
    <location>
        <begin position="1"/>
        <end position="25"/>
    </location>
</feature>